<dbReference type="Proteomes" id="UP000176682">
    <property type="component" value="Unassembled WGS sequence"/>
</dbReference>
<protein>
    <submittedName>
        <fullName evidence="1">Uncharacterized protein</fullName>
    </submittedName>
</protein>
<proteinExistence type="predicted"/>
<name>A0A1F5FF35_9BACT</name>
<evidence type="ECO:0000313" key="1">
    <source>
        <dbReference type="EMBL" id="OGD78239.1"/>
    </source>
</evidence>
<accession>A0A1F5FF35</accession>
<gene>
    <name evidence="1" type="ORF">A2368_02860</name>
</gene>
<sequence>MVRPGDERLYWQAHGKQCGRALSIVVVKSYGPSIEVMPTAYAGLPASKLPIGAFTAGVKWNGQEYICIASTRAVHPDFTITVHGSLKAALRYARRLVNAAAPKPTLGWTQSFRLPELKDIFPSEEAHQARQKYEQMYFAMVARDEEYFEDPLYREPSYHD</sequence>
<evidence type="ECO:0000313" key="2">
    <source>
        <dbReference type="Proteomes" id="UP000176682"/>
    </source>
</evidence>
<organism evidence="1 2">
    <name type="scientific">Candidatus Collierbacteria bacterium RIFOXYB1_FULL_49_13</name>
    <dbReference type="NCBI Taxonomy" id="1817728"/>
    <lineage>
        <taxon>Bacteria</taxon>
        <taxon>Candidatus Collieribacteriota</taxon>
    </lineage>
</organism>
<comment type="caution">
    <text evidence="1">The sequence shown here is derived from an EMBL/GenBank/DDBJ whole genome shotgun (WGS) entry which is preliminary data.</text>
</comment>
<reference evidence="1 2" key="1">
    <citation type="journal article" date="2016" name="Nat. Commun.">
        <title>Thousands of microbial genomes shed light on interconnected biogeochemical processes in an aquifer system.</title>
        <authorList>
            <person name="Anantharaman K."/>
            <person name="Brown C.T."/>
            <person name="Hug L.A."/>
            <person name="Sharon I."/>
            <person name="Castelle C.J."/>
            <person name="Probst A.J."/>
            <person name="Thomas B.C."/>
            <person name="Singh A."/>
            <person name="Wilkins M.J."/>
            <person name="Karaoz U."/>
            <person name="Brodie E.L."/>
            <person name="Williams K.H."/>
            <person name="Hubbard S.S."/>
            <person name="Banfield J.F."/>
        </authorList>
    </citation>
    <scope>NUCLEOTIDE SEQUENCE [LARGE SCALE GENOMIC DNA]</scope>
</reference>
<dbReference type="EMBL" id="MFAM01000054">
    <property type="protein sequence ID" value="OGD78239.1"/>
    <property type="molecule type" value="Genomic_DNA"/>
</dbReference>
<dbReference type="AlphaFoldDB" id="A0A1F5FF35"/>